<evidence type="ECO:0000313" key="2">
    <source>
        <dbReference type="EMBL" id="KIM82324.1"/>
    </source>
</evidence>
<name>A0A0C3FRG6_PILCF</name>
<dbReference type="Gene3D" id="3.40.50.300">
    <property type="entry name" value="P-loop containing nucleotide triphosphate hydrolases"/>
    <property type="match status" value="1"/>
</dbReference>
<keyword evidence="3" id="KW-1185">Reference proteome</keyword>
<protein>
    <recommendedName>
        <fullName evidence="4">DEAD/DEAH box helicase domain-containing protein</fullName>
    </recommendedName>
</protein>
<keyword evidence="1" id="KW-1133">Transmembrane helix</keyword>
<dbReference type="Proteomes" id="UP000054166">
    <property type="component" value="Unassembled WGS sequence"/>
</dbReference>
<dbReference type="OrthoDB" id="10261556at2759"/>
<keyword evidence="1" id="KW-0472">Membrane</keyword>
<gene>
    <name evidence="2" type="ORF">PILCRDRAFT_785874</name>
</gene>
<accession>A0A0C3FRG6</accession>
<proteinExistence type="predicted"/>
<evidence type="ECO:0008006" key="4">
    <source>
        <dbReference type="Google" id="ProtNLM"/>
    </source>
</evidence>
<reference evidence="3" key="2">
    <citation type="submission" date="2015-01" db="EMBL/GenBank/DDBJ databases">
        <title>Evolutionary Origins and Diversification of the Mycorrhizal Mutualists.</title>
        <authorList>
            <consortium name="DOE Joint Genome Institute"/>
            <consortium name="Mycorrhizal Genomics Consortium"/>
            <person name="Kohler A."/>
            <person name="Kuo A."/>
            <person name="Nagy L.G."/>
            <person name="Floudas D."/>
            <person name="Copeland A."/>
            <person name="Barry K.W."/>
            <person name="Cichocki N."/>
            <person name="Veneault-Fourrey C."/>
            <person name="LaButti K."/>
            <person name="Lindquist E.A."/>
            <person name="Lipzen A."/>
            <person name="Lundell T."/>
            <person name="Morin E."/>
            <person name="Murat C."/>
            <person name="Riley R."/>
            <person name="Ohm R."/>
            <person name="Sun H."/>
            <person name="Tunlid A."/>
            <person name="Henrissat B."/>
            <person name="Grigoriev I.V."/>
            <person name="Hibbett D.S."/>
            <person name="Martin F."/>
        </authorList>
    </citation>
    <scope>NUCLEOTIDE SEQUENCE [LARGE SCALE GENOMIC DNA]</scope>
    <source>
        <strain evidence="3">F 1598</strain>
    </source>
</reference>
<dbReference type="AlphaFoldDB" id="A0A0C3FRG6"/>
<organism evidence="2 3">
    <name type="scientific">Piloderma croceum (strain F 1598)</name>
    <dbReference type="NCBI Taxonomy" id="765440"/>
    <lineage>
        <taxon>Eukaryota</taxon>
        <taxon>Fungi</taxon>
        <taxon>Dikarya</taxon>
        <taxon>Basidiomycota</taxon>
        <taxon>Agaricomycotina</taxon>
        <taxon>Agaricomycetes</taxon>
        <taxon>Agaricomycetidae</taxon>
        <taxon>Atheliales</taxon>
        <taxon>Atheliaceae</taxon>
        <taxon>Piloderma</taxon>
    </lineage>
</organism>
<evidence type="ECO:0000256" key="1">
    <source>
        <dbReference type="SAM" id="Phobius"/>
    </source>
</evidence>
<sequence>MSENDEEVQNNVEAQMGVWPCLWQVKVVCKILEQEDIITIAATGSGKSFTYWMSLLFVKHGIVVIFMVLFKCWVTTSQGLYHEVIECGLMVLVQSAENYDTTVHVWKTVTLLGQQTTLKGEAHKNRTIRPVYG</sequence>
<feature type="transmembrane region" description="Helical" evidence="1">
    <location>
        <begin position="49"/>
        <end position="70"/>
    </location>
</feature>
<dbReference type="SUPFAM" id="SSF52540">
    <property type="entry name" value="P-loop containing nucleoside triphosphate hydrolases"/>
    <property type="match status" value="1"/>
</dbReference>
<reference evidence="2 3" key="1">
    <citation type="submission" date="2014-04" db="EMBL/GenBank/DDBJ databases">
        <authorList>
            <consortium name="DOE Joint Genome Institute"/>
            <person name="Kuo A."/>
            <person name="Tarkka M."/>
            <person name="Buscot F."/>
            <person name="Kohler A."/>
            <person name="Nagy L.G."/>
            <person name="Floudas D."/>
            <person name="Copeland A."/>
            <person name="Barry K.W."/>
            <person name="Cichocki N."/>
            <person name="Veneault-Fourrey C."/>
            <person name="LaButti K."/>
            <person name="Lindquist E.A."/>
            <person name="Lipzen A."/>
            <person name="Lundell T."/>
            <person name="Morin E."/>
            <person name="Murat C."/>
            <person name="Sun H."/>
            <person name="Tunlid A."/>
            <person name="Henrissat B."/>
            <person name="Grigoriev I.V."/>
            <person name="Hibbett D.S."/>
            <person name="Martin F."/>
            <person name="Nordberg H.P."/>
            <person name="Cantor M.N."/>
            <person name="Hua S.X."/>
        </authorList>
    </citation>
    <scope>NUCLEOTIDE SEQUENCE [LARGE SCALE GENOMIC DNA]</scope>
    <source>
        <strain evidence="2 3">F 1598</strain>
    </source>
</reference>
<dbReference type="HOGENOM" id="CLU_1907466_0_0_1"/>
<dbReference type="InParanoid" id="A0A0C3FRG6"/>
<evidence type="ECO:0000313" key="3">
    <source>
        <dbReference type="Proteomes" id="UP000054166"/>
    </source>
</evidence>
<dbReference type="InterPro" id="IPR027417">
    <property type="entry name" value="P-loop_NTPase"/>
</dbReference>
<dbReference type="EMBL" id="KN832995">
    <property type="protein sequence ID" value="KIM82324.1"/>
    <property type="molecule type" value="Genomic_DNA"/>
</dbReference>
<keyword evidence="1" id="KW-0812">Transmembrane</keyword>